<name>A0A9D0YS22_9FIRM</name>
<proteinExistence type="predicted"/>
<organism evidence="2 3">
    <name type="scientific">Candidatus Enterenecus faecium</name>
    <dbReference type="NCBI Taxonomy" id="2840780"/>
    <lineage>
        <taxon>Bacteria</taxon>
        <taxon>Bacillati</taxon>
        <taxon>Bacillota</taxon>
        <taxon>Clostridia</taxon>
        <taxon>Eubacteriales</taxon>
        <taxon>Candidatus Enterenecus</taxon>
    </lineage>
</organism>
<dbReference type="PANTHER" id="PTHR43233">
    <property type="entry name" value="FAMILY N-ACETYLTRANSFERASE, PUTATIVE (AFU_ORTHOLOGUE AFUA_6G03350)-RELATED"/>
    <property type="match status" value="1"/>
</dbReference>
<gene>
    <name evidence="2" type="ORF">IAD31_05280</name>
</gene>
<dbReference type="SUPFAM" id="SSF55729">
    <property type="entry name" value="Acyl-CoA N-acyltransferases (Nat)"/>
    <property type="match status" value="1"/>
</dbReference>
<sequence>MEVTDMEIREYRTYNEQEIFPLYTSVGWTAYTDAPDTLRQGFEHSLLTLAAYENGQLVGLIRTVGDGYTIVFVQDILVFPEYQRRGIGTALLQAVLDRFGHVRQMELATDDTPKTIAFYKSLGFSPMSEIGCCGFMRLLPCGTE</sequence>
<comment type="caution">
    <text evidence="2">The sequence shown here is derived from an EMBL/GenBank/DDBJ whole genome shotgun (WGS) entry which is preliminary data.</text>
</comment>
<reference evidence="2" key="2">
    <citation type="journal article" date="2021" name="PeerJ">
        <title>Extensive microbial diversity within the chicken gut microbiome revealed by metagenomics and culture.</title>
        <authorList>
            <person name="Gilroy R."/>
            <person name="Ravi A."/>
            <person name="Getino M."/>
            <person name="Pursley I."/>
            <person name="Horton D.L."/>
            <person name="Alikhan N.F."/>
            <person name="Baker D."/>
            <person name="Gharbi K."/>
            <person name="Hall N."/>
            <person name="Watson M."/>
            <person name="Adriaenssens E.M."/>
            <person name="Foster-Nyarko E."/>
            <person name="Jarju S."/>
            <person name="Secka A."/>
            <person name="Antonio M."/>
            <person name="Oren A."/>
            <person name="Chaudhuri R.R."/>
            <person name="La Ragione R."/>
            <person name="Hildebrand F."/>
            <person name="Pallen M.J."/>
        </authorList>
    </citation>
    <scope>NUCLEOTIDE SEQUENCE</scope>
    <source>
        <strain evidence="2">ChiGjej2B2-12916</strain>
    </source>
</reference>
<dbReference type="AlphaFoldDB" id="A0A9D0YS22"/>
<protein>
    <submittedName>
        <fullName evidence="2">GNAT family N-acetyltransferase</fullName>
    </submittedName>
</protein>
<evidence type="ECO:0000313" key="3">
    <source>
        <dbReference type="Proteomes" id="UP000886879"/>
    </source>
</evidence>
<dbReference type="InterPro" id="IPR053144">
    <property type="entry name" value="Acetyltransferase_Butenolide"/>
</dbReference>
<feature type="domain" description="N-acetyltransferase" evidence="1">
    <location>
        <begin position="6"/>
        <end position="141"/>
    </location>
</feature>
<evidence type="ECO:0000259" key="1">
    <source>
        <dbReference type="PROSITE" id="PS51186"/>
    </source>
</evidence>
<dbReference type="PANTHER" id="PTHR43233:SF1">
    <property type="entry name" value="FAMILY N-ACETYLTRANSFERASE, PUTATIVE (AFU_ORTHOLOGUE AFUA_6G03350)-RELATED"/>
    <property type="match status" value="1"/>
</dbReference>
<dbReference type="Pfam" id="PF00583">
    <property type="entry name" value="Acetyltransf_1"/>
    <property type="match status" value="1"/>
</dbReference>
<dbReference type="InterPro" id="IPR016181">
    <property type="entry name" value="Acyl_CoA_acyltransferase"/>
</dbReference>
<evidence type="ECO:0000313" key="2">
    <source>
        <dbReference type="EMBL" id="HIQ60989.1"/>
    </source>
</evidence>
<dbReference type="CDD" id="cd04301">
    <property type="entry name" value="NAT_SF"/>
    <property type="match status" value="1"/>
</dbReference>
<dbReference type="InterPro" id="IPR000182">
    <property type="entry name" value="GNAT_dom"/>
</dbReference>
<reference evidence="2" key="1">
    <citation type="submission" date="2020-10" db="EMBL/GenBank/DDBJ databases">
        <authorList>
            <person name="Gilroy R."/>
        </authorList>
    </citation>
    <scope>NUCLEOTIDE SEQUENCE</scope>
    <source>
        <strain evidence="2">ChiGjej2B2-12916</strain>
    </source>
</reference>
<accession>A0A9D0YS22</accession>
<dbReference type="Proteomes" id="UP000886879">
    <property type="component" value="Unassembled WGS sequence"/>
</dbReference>
<dbReference type="GO" id="GO:0016747">
    <property type="term" value="F:acyltransferase activity, transferring groups other than amino-acyl groups"/>
    <property type="evidence" value="ECO:0007669"/>
    <property type="project" value="InterPro"/>
</dbReference>
<dbReference type="Gene3D" id="3.40.630.30">
    <property type="match status" value="1"/>
</dbReference>
<dbReference type="PROSITE" id="PS51186">
    <property type="entry name" value="GNAT"/>
    <property type="match status" value="1"/>
</dbReference>
<dbReference type="EMBL" id="DVFO01000048">
    <property type="protein sequence ID" value="HIQ60989.1"/>
    <property type="molecule type" value="Genomic_DNA"/>
</dbReference>